<protein>
    <submittedName>
        <fullName evidence="1">Uncharacterized protein</fullName>
    </submittedName>
</protein>
<evidence type="ECO:0000313" key="2">
    <source>
        <dbReference type="Proteomes" id="UP001345963"/>
    </source>
</evidence>
<comment type="caution">
    <text evidence="1">The sequence shown here is derived from an EMBL/GenBank/DDBJ whole genome shotgun (WGS) entry which is preliminary data.</text>
</comment>
<dbReference type="EMBL" id="JAHUTI010090495">
    <property type="protein sequence ID" value="MED6261664.1"/>
    <property type="molecule type" value="Genomic_DNA"/>
</dbReference>
<sequence length="72" mass="8086">MNHFTTGCFENSHQHTSAFAERLKKSMQVHTVRGKSADDRNRLLQICCNTDHCRSPFLPTASPSAMPLKKLG</sequence>
<organism evidence="1 2">
    <name type="scientific">Ataeniobius toweri</name>
    <dbReference type="NCBI Taxonomy" id="208326"/>
    <lineage>
        <taxon>Eukaryota</taxon>
        <taxon>Metazoa</taxon>
        <taxon>Chordata</taxon>
        <taxon>Craniata</taxon>
        <taxon>Vertebrata</taxon>
        <taxon>Euteleostomi</taxon>
        <taxon>Actinopterygii</taxon>
        <taxon>Neopterygii</taxon>
        <taxon>Teleostei</taxon>
        <taxon>Neoteleostei</taxon>
        <taxon>Acanthomorphata</taxon>
        <taxon>Ovalentaria</taxon>
        <taxon>Atherinomorphae</taxon>
        <taxon>Cyprinodontiformes</taxon>
        <taxon>Goodeidae</taxon>
        <taxon>Ataeniobius</taxon>
    </lineage>
</organism>
<proteinExistence type="predicted"/>
<keyword evidence="2" id="KW-1185">Reference proteome</keyword>
<reference evidence="1 2" key="1">
    <citation type="submission" date="2021-07" db="EMBL/GenBank/DDBJ databases">
        <authorList>
            <person name="Palmer J.M."/>
        </authorList>
    </citation>
    <scope>NUCLEOTIDE SEQUENCE [LARGE SCALE GENOMIC DNA]</scope>
    <source>
        <strain evidence="1 2">AT_MEX2019</strain>
        <tissue evidence="1">Muscle</tissue>
    </source>
</reference>
<name>A0ABU7CGC5_9TELE</name>
<evidence type="ECO:0000313" key="1">
    <source>
        <dbReference type="EMBL" id="MED6261664.1"/>
    </source>
</evidence>
<accession>A0ABU7CGC5</accession>
<gene>
    <name evidence="1" type="ORF">ATANTOWER_008272</name>
</gene>
<dbReference type="Proteomes" id="UP001345963">
    <property type="component" value="Unassembled WGS sequence"/>
</dbReference>